<dbReference type="GO" id="GO:0006357">
    <property type="term" value="P:regulation of transcription by RNA polymerase II"/>
    <property type="evidence" value="ECO:0007669"/>
    <property type="project" value="TreeGrafter"/>
</dbReference>
<feature type="region of interest" description="Disordered" evidence="1">
    <location>
        <begin position="605"/>
        <end position="631"/>
    </location>
</feature>
<reference evidence="3 4" key="1">
    <citation type="submission" date="2020-07" db="EMBL/GenBank/DDBJ databases">
        <title>The yeast mating-type switching endonuclease HO is a domesticated member of an unorthodox homing genetic element family.</title>
        <authorList>
            <person name="Coughlan A.Y."/>
            <person name="Lombardi L."/>
            <person name="Braun-Galleani S."/>
            <person name="Martos A.R."/>
            <person name="Galeote V."/>
            <person name="Bigey F."/>
            <person name="Dequin S."/>
            <person name="Byrne K.P."/>
            <person name="Wolfe K.H."/>
        </authorList>
    </citation>
    <scope>NUCLEOTIDE SEQUENCE [LARGE SCALE GENOMIC DNA]</scope>
    <source>
        <strain evidence="3 4">NRRL Y-6702</strain>
    </source>
</reference>
<feature type="region of interest" description="Disordered" evidence="1">
    <location>
        <begin position="413"/>
        <end position="436"/>
    </location>
</feature>
<evidence type="ECO:0000259" key="2">
    <source>
        <dbReference type="Pfam" id="PF25823"/>
    </source>
</evidence>
<dbReference type="GeneID" id="59234744"/>
<feature type="compositionally biased region" description="Basic and acidic residues" evidence="1">
    <location>
        <begin position="509"/>
        <end position="531"/>
    </location>
</feature>
<proteinExistence type="predicted"/>
<feature type="region of interest" description="Disordered" evidence="1">
    <location>
        <begin position="648"/>
        <end position="719"/>
    </location>
</feature>
<evidence type="ECO:0000256" key="1">
    <source>
        <dbReference type="SAM" id="MobiDB-lite"/>
    </source>
</evidence>
<dbReference type="PANTHER" id="PTHR39147:SF1">
    <property type="entry name" value="PROTEIN SPT21"/>
    <property type="match status" value="1"/>
</dbReference>
<feature type="compositionally biased region" description="Polar residues" evidence="1">
    <location>
        <begin position="694"/>
        <end position="703"/>
    </location>
</feature>
<dbReference type="GO" id="GO:0030466">
    <property type="term" value="P:silent mating-type cassette heterochromatin formation"/>
    <property type="evidence" value="ECO:0007669"/>
    <property type="project" value="TreeGrafter"/>
</dbReference>
<protein>
    <recommendedName>
        <fullName evidence="2">Ams2/SPT21 N-terminal domain-containing protein</fullName>
    </recommendedName>
</protein>
<dbReference type="GO" id="GO:0000183">
    <property type="term" value="P:rDNA heterochromatin formation"/>
    <property type="evidence" value="ECO:0007669"/>
    <property type="project" value="TreeGrafter"/>
</dbReference>
<feature type="compositionally biased region" description="Polar residues" evidence="1">
    <location>
        <begin position="246"/>
        <end position="263"/>
    </location>
</feature>
<organism evidence="3 4">
    <name type="scientific">Zygotorulaspora mrakii</name>
    <name type="common">Zygosaccharomyces mrakii</name>
    <dbReference type="NCBI Taxonomy" id="42260"/>
    <lineage>
        <taxon>Eukaryota</taxon>
        <taxon>Fungi</taxon>
        <taxon>Dikarya</taxon>
        <taxon>Ascomycota</taxon>
        <taxon>Saccharomycotina</taxon>
        <taxon>Saccharomycetes</taxon>
        <taxon>Saccharomycetales</taxon>
        <taxon>Saccharomycetaceae</taxon>
        <taxon>Zygotorulaspora</taxon>
    </lineage>
</organism>
<feature type="region of interest" description="Disordered" evidence="1">
    <location>
        <begin position="481"/>
        <end position="533"/>
    </location>
</feature>
<feature type="compositionally biased region" description="Polar residues" evidence="1">
    <location>
        <begin position="413"/>
        <end position="422"/>
    </location>
</feature>
<feature type="compositionally biased region" description="Polar residues" evidence="1">
    <location>
        <begin position="484"/>
        <end position="496"/>
    </location>
</feature>
<keyword evidence="4" id="KW-1185">Reference proteome</keyword>
<dbReference type="AlphaFoldDB" id="A0A7H9AXU4"/>
<dbReference type="OrthoDB" id="3199820at2759"/>
<dbReference type="Pfam" id="PF25823">
    <property type="entry name" value="Ams2-SPT21_N"/>
    <property type="match status" value="1"/>
</dbReference>
<feature type="compositionally biased region" description="Basic and acidic residues" evidence="1">
    <location>
        <begin position="704"/>
        <end position="719"/>
    </location>
</feature>
<feature type="compositionally biased region" description="Low complexity" evidence="1">
    <location>
        <begin position="329"/>
        <end position="338"/>
    </location>
</feature>
<name>A0A7H9AXU4_ZYGMR</name>
<feature type="domain" description="Ams2/SPT21 N-terminal" evidence="2">
    <location>
        <begin position="3"/>
        <end position="153"/>
    </location>
</feature>
<feature type="region of interest" description="Disordered" evidence="1">
    <location>
        <begin position="229"/>
        <end position="263"/>
    </location>
</feature>
<feature type="compositionally biased region" description="Polar residues" evidence="1">
    <location>
        <begin position="605"/>
        <end position="616"/>
    </location>
</feature>
<dbReference type="InterPro" id="IPR042403">
    <property type="entry name" value="Spt21/Ams2"/>
</dbReference>
<evidence type="ECO:0000313" key="4">
    <source>
        <dbReference type="Proteomes" id="UP000509704"/>
    </source>
</evidence>
<accession>A0A7H9AXU4</accession>
<feature type="region of interest" description="Disordered" evidence="1">
    <location>
        <begin position="324"/>
        <end position="347"/>
    </location>
</feature>
<dbReference type="RefSeq" id="XP_037142811.1">
    <property type="nucleotide sequence ID" value="XM_037286916.1"/>
</dbReference>
<dbReference type="InterPro" id="IPR057725">
    <property type="entry name" value="Ams2-SPT21_N"/>
</dbReference>
<evidence type="ECO:0000313" key="3">
    <source>
        <dbReference type="EMBL" id="QLG71083.1"/>
    </source>
</evidence>
<dbReference type="EMBL" id="CP058605">
    <property type="protein sequence ID" value="QLG71083.1"/>
    <property type="molecule type" value="Genomic_DNA"/>
</dbReference>
<gene>
    <name evidence="3" type="ORF">HG535_0B01210</name>
</gene>
<dbReference type="PANTHER" id="PTHR39147">
    <property type="entry name" value="PROTEIN SPT21"/>
    <property type="match status" value="1"/>
</dbReference>
<sequence>MTDVTKMALKILYSLDNGTTATYLARSKKQQCVRIATIPNPDSTLENDVGSFKIGAVELSFVLQEIYLNSPELLNHNISRSGHDYNLYYQDICELDEPLVSLGLLSEIRQKMGKLSTQESYPYEDGEEEEPFIVTGRICSSFAALLKPSYKATGNNTQRKHNTPSNDTLEVKLRFIRVVTNKNARRPSASISNVPMIPVPTAVVNQMHFKSSNGTNPTQKMGRPARIITGSKRQTNPTPAPKAERTQSLPIWNPKQGSNHTGLPTNSIAHKIFLADRNTENLQAKSSHQQATTYQVSALQQDNTVQKFRVDDSVSKRFDFMLNKKKKNQNQPQQQRQQLESTKSSFLNTNKKYTTAAKARRCNTMAAIPLALGNSLPNLKTESKQQRSGSISSGVYKSIQEQESVFQQILSNSPTKQHNTPASAEDDKENLPPSIVPKDNIDLDLLNFSDVGLKSDLDWFGNYDPFNSPSIIPEVPLEHALKPSSATPKDPNTCNTVDIENDGEDEEGDKTPRINDNNDKVDALNDADRTSPIDTLSMPLMELNDRPSGRMVSCQEQLQRLPLLGNQLKSTSFISRREVFKDELRGPSEEEIDNDEDATSVLMQFSSSYPDNSPSLKKSDSQRKITTSEYSSPLLKRHRDCDIQEACEDEEEQKDNFKKQRIMPSSPTMFNYPDDSSNHEDANDLFSSFMHGPQNENQDVDSTPDTRYENQSSDHIKNI</sequence>
<dbReference type="Proteomes" id="UP000509704">
    <property type="component" value="Chromosome 2"/>
</dbReference>
<dbReference type="KEGG" id="zmk:HG535_0B01210"/>
<feature type="compositionally biased region" description="Acidic residues" evidence="1">
    <location>
        <begin position="499"/>
        <end position="508"/>
    </location>
</feature>